<reference evidence="1" key="1">
    <citation type="submission" date="2020-11" db="EMBL/GenBank/DDBJ databases">
        <authorList>
            <consortium name="DOE Joint Genome Institute"/>
            <person name="Ahrendt S."/>
            <person name="Riley R."/>
            <person name="Andreopoulos W."/>
            <person name="Labutti K."/>
            <person name="Pangilinan J."/>
            <person name="Ruiz-Duenas F.J."/>
            <person name="Barrasa J.M."/>
            <person name="Sanchez-Garcia M."/>
            <person name="Camarero S."/>
            <person name="Miyauchi S."/>
            <person name="Serrano A."/>
            <person name="Linde D."/>
            <person name="Babiker R."/>
            <person name="Drula E."/>
            <person name="Ayuso-Fernandez I."/>
            <person name="Pacheco R."/>
            <person name="Padilla G."/>
            <person name="Ferreira P."/>
            <person name="Barriuso J."/>
            <person name="Kellner H."/>
            <person name="Castanera R."/>
            <person name="Alfaro M."/>
            <person name="Ramirez L."/>
            <person name="Pisabarro A.G."/>
            <person name="Kuo A."/>
            <person name="Tritt A."/>
            <person name="Lipzen A."/>
            <person name="He G."/>
            <person name="Yan M."/>
            <person name="Ng V."/>
            <person name="Cullen D."/>
            <person name="Martin F."/>
            <person name="Rosso M.-N."/>
            <person name="Henrissat B."/>
            <person name="Hibbett D."/>
            <person name="Martinez A.T."/>
            <person name="Grigoriev I.V."/>
        </authorList>
    </citation>
    <scope>NUCLEOTIDE SEQUENCE</scope>
    <source>
        <strain evidence="1">AH 40177</strain>
    </source>
</reference>
<sequence>EAELYSKLLLPKNEGFPLWNPKPDEHLPSGYSKNGITIGDVGYLNGRGSFIYLFNIRCAADDPVNVAGVPDGFQRLDINPQNITGSEDYYSPAEYVASNPSSIARARIPTQQQLPCVPTSSTGALLILPEGGNKVDHTDVEAFRKYAKDHAQAWFSYARARCVQNLYLITGCNKARAWGTACYNNA</sequence>
<comment type="caution">
    <text evidence="1">The sequence shown here is derived from an EMBL/GenBank/DDBJ whole genome shotgun (WGS) entry which is preliminary data.</text>
</comment>
<dbReference type="OrthoDB" id="2662290at2759"/>
<name>A0A9P5PZG1_9AGAR</name>
<dbReference type="AlphaFoldDB" id="A0A9P5PZG1"/>
<protein>
    <submittedName>
        <fullName evidence="1">Uncharacterized protein</fullName>
    </submittedName>
</protein>
<evidence type="ECO:0000313" key="1">
    <source>
        <dbReference type="EMBL" id="KAF9075306.1"/>
    </source>
</evidence>
<accession>A0A9P5PZG1</accession>
<feature type="non-terminal residue" evidence="1">
    <location>
        <position position="1"/>
    </location>
</feature>
<organism evidence="1 2">
    <name type="scientific">Rhodocollybia butyracea</name>
    <dbReference type="NCBI Taxonomy" id="206335"/>
    <lineage>
        <taxon>Eukaryota</taxon>
        <taxon>Fungi</taxon>
        <taxon>Dikarya</taxon>
        <taxon>Basidiomycota</taxon>
        <taxon>Agaricomycotina</taxon>
        <taxon>Agaricomycetes</taxon>
        <taxon>Agaricomycetidae</taxon>
        <taxon>Agaricales</taxon>
        <taxon>Marasmiineae</taxon>
        <taxon>Omphalotaceae</taxon>
        <taxon>Rhodocollybia</taxon>
    </lineage>
</organism>
<evidence type="ECO:0000313" key="2">
    <source>
        <dbReference type="Proteomes" id="UP000772434"/>
    </source>
</evidence>
<feature type="non-terminal residue" evidence="1">
    <location>
        <position position="186"/>
    </location>
</feature>
<dbReference type="Proteomes" id="UP000772434">
    <property type="component" value="Unassembled WGS sequence"/>
</dbReference>
<keyword evidence="2" id="KW-1185">Reference proteome</keyword>
<dbReference type="EMBL" id="JADNRY010000010">
    <property type="protein sequence ID" value="KAF9075306.1"/>
    <property type="molecule type" value="Genomic_DNA"/>
</dbReference>
<gene>
    <name evidence="1" type="ORF">BDP27DRAFT_1206023</name>
</gene>
<proteinExistence type="predicted"/>